<evidence type="ECO:0000256" key="2">
    <source>
        <dbReference type="ARBA" id="ARBA00022448"/>
    </source>
</evidence>
<dbReference type="SUPFAM" id="SSF56935">
    <property type="entry name" value="Porins"/>
    <property type="match status" value="1"/>
</dbReference>
<evidence type="ECO:0000259" key="12">
    <source>
        <dbReference type="Pfam" id="PF07715"/>
    </source>
</evidence>
<dbReference type="EMBL" id="FWZT01000004">
    <property type="protein sequence ID" value="SMF08466.1"/>
    <property type="molecule type" value="Genomic_DNA"/>
</dbReference>
<protein>
    <submittedName>
        <fullName evidence="13">Iron complex outermembrane recepter protein</fullName>
    </submittedName>
</protein>
<dbReference type="GO" id="GO:0009279">
    <property type="term" value="C:cell outer membrane"/>
    <property type="evidence" value="ECO:0007669"/>
    <property type="project" value="UniProtKB-SubCell"/>
</dbReference>
<dbReference type="PANTHER" id="PTHR47234:SF2">
    <property type="entry name" value="TONB-DEPENDENT RECEPTOR"/>
    <property type="match status" value="1"/>
</dbReference>
<dbReference type="OrthoDB" id="5287620at2"/>
<dbReference type="Gene3D" id="2.170.130.10">
    <property type="entry name" value="TonB-dependent receptor, plug domain"/>
    <property type="match status" value="1"/>
</dbReference>
<feature type="domain" description="TonB-dependent receptor plug" evidence="12">
    <location>
        <begin position="51"/>
        <end position="159"/>
    </location>
</feature>
<reference evidence="14" key="1">
    <citation type="submission" date="2017-04" db="EMBL/GenBank/DDBJ databases">
        <authorList>
            <person name="Varghese N."/>
            <person name="Submissions S."/>
        </authorList>
    </citation>
    <scope>NUCLEOTIDE SEQUENCE [LARGE SCALE GENOMIC DNA]</scope>
    <source>
        <strain evidence="14">RKEM611</strain>
    </source>
</reference>
<evidence type="ECO:0000256" key="1">
    <source>
        <dbReference type="ARBA" id="ARBA00004571"/>
    </source>
</evidence>
<comment type="subcellular location">
    <subcellularLocation>
        <location evidence="1 8">Cell outer membrane</location>
        <topology evidence="1 8">Multi-pass membrane protein</topology>
    </subcellularLocation>
</comment>
<keyword evidence="3 8" id="KW-1134">Transmembrane beta strand</keyword>
<gene>
    <name evidence="13" type="ORF">SAMN06296036_104298</name>
</gene>
<comment type="similarity">
    <text evidence="8 9">Belongs to the TonB-dependent receptor family.</text>
</comment>
<dbReference type="Pfam" id="PF07715">
    <property type="entry name" value="Plug"/>
    <property type="match status" value="1"/>
</dbReference>
<feature type="domain" description="TonB-dependent receptor-like beta-barrel" evidence="11">
    <location>
        <begin position="363"/>
        <end position="803"/>
    </location>
</feature>
<dbReference type="Proteomes" id="UP000192907">
    <property type="component" value="Unassembled WGS sequence"/>
</dbReference>
<evidence type="ECO:0000256" key="4">
    <source>
        <dbReference type="ARBA" id="ARBA00022692"/>
    </source>
</evidence>
<keyword evidence="4 8" id="KW-0812">Transmembrane</keyword>
<evidence type="ECO:0000313" key="14">
    <source>
        <dbReference type="Proteomes" id="UP000192907"/>
    </source>
</evidence>
<dbReference type="InterPro" id="IPR037066">
    <property type="entry name" value="Plug_dom_sf"/>
</dbReference>
<evidence type="ECO:0000256" key="8">
    <source>
        <dbReference type="PROSITE-ProRule" id="PRU01360"/>
    </source>
</evidence>
<keyword evidence="2 8" id="KW-0813">Transport</keyword>
<dbReference type="PANTHER" id="PTHR47234">
    <property type="match status" value="1"/>
</dbReference>
<organism evidence="13 14">
    <name type="scientific">Pseudobacteriovorax antillogorgiicola</name>
    <dbReference type="NCBI Taxonomy" id="1513793"/>
    <lineage>
        <taxon>Bacteria</taxon>
        <taxon>Pseudomonadati</taxon>
        <taxon>Bdellovibrionota</taxon>
        <taxon>Oligoflexia</taxon>
        <taxon>Oligoflexales</taxon>
        <taxon>Pseudobacteriovoracaceae</taxon>
        <taxon>Pseudobacteriovorax</taxon>
    </lineage>
</organism>
<name>A0A1Y6BKN0_9BACT</name>
<dbReference type="RefSeq" id="WP_132316476.1">
    <property type="nucleotide sequence ID" value="NZ_FWZT01000004.1"/>
</dbReference>
<dbReference type="InterPro" id="IPR036942">
    <property type="entry name" value="Beta-barrel_TonB_sf"/>
</dbReference>
<sequence>MKIYARGRKQKSWAIILFSGALSLPAVGQNSVEKMEVTGSRLKRTDVEGVSSVIQIDQQTIKQSGMSTVSELIKNMAISSEGSYSSATVNENNVSVTKVNLRGLGAENTLILLDGQRIPDESGEGVIDLSTIPMAAIERIEILKDSASAIYGSDATGGVINIITKKDMEGSSFFARTSVPDGKGGQESQFSYVTGINTNNFRMLTALSYRQVEPVFHRDREWTEIGLSSYSFPANYVEDAPGASLQKHPNCDSTAIQVGDNMVCSYNYGATMAFSPETTEIGLLNNLEYRINDNISLVSTLRAVKNTNEWNMAPNAGEFTIPQEIATDKQEAFGLSGINSDVKVRYRAIPWGLRTWEEEKTLFGGNLGLRGSLGLWDWQATAGRTVSKKTSISPNGFFLKDGVVRAISEGRFNPFETELSEASLAVVSETSYQPFIVTDTAMSTYDINAAGELLELPGGSLGLVIGANRIEQNYAKTIDKQTENFNTFGEPEDKSDSGERSINAVYAELGIPMFQSLEFQLAVRLDSYSDFGETTNPKFGFMYRPLDRFLVRGNVATGFKAPTLREIYQGTQVRLVNLADKQTCGEPCDTLTTEVEIETEGNRDLKEETSLSYNLGFVTEPIDGLSLGADYWYTKIDNIVRVMDPQKLLDAVYGGESISGVEIQRIGGDESGQLERIKLPIQNLGESEDAGFDLNLAYRTQLSSYRLSYFSNYSTKLYSRELDFPGAPLTDTLGERGKPEWRFVNGVNLGIGTSHIIGIRNNRIASTKTAQGDERIGEFSTYDSQYTWNHPWDGSITIGAINVLDTDFPRDSTERVGDDTRVQELYSPNGLTYYAQMNQMF</sequence>
<evidence type="ECO:0000256" key="3">
    <source>
        <dbReference type="ARBA" id="ARBA00022452"/>
    </source>
</evidence>
<evidence type="ECO:0000256" key="10">
    <source>
        <dbReference type="SAM" id="SignalP"/>
    </source>
</evidence>
<proteinExistence type="inferred from homology"/>
<dbReference type="InterPro" id="IPR012910">
    <property type="entry name" value="Plug_dom"/>
</dbReference>
<dbReference type="InterPro" id="IPR000531">
    <property type="entry name" value="Beta-barrel_TonB"/>
</dbReference>
<dbReference type="InterPro" id="IPR039426">
    <property type="entry name" value="TonB-dep_rcpt-like"/>
</dbReference>
<dbReference type="Pfam" id="PF00593">
    <property type="entry name" value="TonB_dep_Rec_b-barrel"/>
    <property type="match status" value="1"/>
</dbReference>
<dbReference type="PROSITE" id="PS52016">
    <property type="entry name" value="TONB_DEPENDENT_REC_3"/>
    <property type="match status" value="1"/>
</dbReference>
<dbReference type="Gene3D" id="2.40.170.20">
    <property type="entry name" value="TonB-dependent receptor, beta-barrel domain"/>
    <property type="match status" value="1"/>
</dbReference>
<feature type="chain" id="PRO_5012147654" evidence="10">
    <location>
        <begin position="29"/>
        <end position="841"/>
    </location>
</feature>
<dbReference type="AlphaFoldDB" id="A0A1Y6BKN0"/>
<accession>A0A1Y6BKN0</accession>
<keyword evidence="14" id="KW-1185">Reference proteome</keyword>
<keyword evidence="7 8" id="KW-0998">Cell outer membrane</keyword>
<evidence type="ECO:0000313" key="13">
    <source>
        <dbReference type="EMBL" id="SMF08466.1"/>
    </source>
</evidence>
<feature type="signal peptide" evidence="10">
    <location>
        <begin position="1"/>
        <end position="28"/>
    </location>
</feature>
<evidence type="ECO:0000256" key="5">
    <source>
        <dbReference type="ARBA" id="ARBA00023077"/>
    </source>
</evidence>
<keyword evidence="5 9" id="KW-0798">TonB box</keyword>
<keyword evidence="6 8" id="KW-0472">Membrane</keyword>
<evidence type="ECO:0000256" key="6">
    <source>
        <dbReference type="ARBA" id="ARBA00023136"/>
    </source>
</evidence>
<evidence type="ECO:0000256" key="9">
    <source>
        <dbReference type="RuleBase" id="RU003357"/>
    </source>
</evidence>
<evidence type="ECO:0000259" key="11">
    <source>
        <dbReference type="Pfam" id="PF00593"/>
    </source>
</evidence>
<evidence type="ECO:0000256" key="7">
    <source>
        <dbReference type="ARBA" id="ARBA00023237"/>
    </source>
</evidence>
<keyword evidence="10" id="KW-0732">Signal</keyword>
<dbReference type="STRING" id="1513793.SAMN06296036_104298"/>